<dbReference type="PANTHER" id="PTHR11786:SF0">
    <property type="entry name" value="ARYLAMINE N-ACETYLTRANSFERASE 4-RELATED"/>
    <property type="match status" value="1"/>
</dbReference>
<dbReference type="GO" id="GO:0016407">
    <property type="term" value="F:acetyltransferase activity"/>
    <property type="evidence" value="ECO:0007669"/>
    <property type="project" value="InterPro"/>
</dbReference>
<comment type="similarity">
    <text evidence="1 2">Belongs to the arylamine N-acetyltransferase family.</text>
</comment>
<dbReference type="GeneID" id="39605491"/>
<evidence type="ECO:0000256" key="1">
    <source>
        <dbReference type="ARBA" id="ARBA00006547"/>
    </source>
</evidence>
<dbReference type="Pfam" id="PF00797">
    <property type="entry name" value="Acetyltransf_2"/>
    <property type="match status" value="1"/>
</dbReference>
<protein>
    <submittedName>
        <fullName evidence="3">N-terminal acetyltransferase</fullName>
    </submittedName>
</protein>
<comment type="caution">
    <text evidence="3">The sequence shown here is derived from an EMBL/GenBank/DDBJ whole genome shotgun (WGS) entry which is preliminary data.</text>
</comment>
<dbReference type="Proteomes" id="UP000267145">
    <property type="component" value="Unassembled WGS sequence"/>
</dbReference>
<accession>A0A3M9YIL4</accession>
<keyword evidence="4" id="KW-1185">Reference proteome</keyword>
<gene>
    <name evidence="3" type="primary">NAT1_1</name>
    <name evidence="3" type="ORF">D7B24_001802</name>
</gene>
<organism evidence="3 4">
    <name type="scientific">Verticillium nonalfalfae</name>
    <dbReference type="NCBI Taxonomy" id="1051616"/>
    <lineage>
        <taxon>Eukaryota</taxon>
        <taxon>Fungi</taxon>
        <taxon>Dikarya</taxon>
        <taxon>Ascomycota</taxon>
        <taxon>Pezizomycotina</taxon>
        <taxon>Sordariomycetes</taxon>
        <taxon>Hypocreomycetidae</taxon>
        <taxon>Glomerellales</taxon>
        <taxon>Plectosphaerellaceae</taxon>
        <taxon>Verticillium</taxon>
    </lineage>
</organism>
<evidence type="ECO:0000313" key="4">
    <source>
        <dbReference type="Proteomes" id="UP000267145"/>
    </source>
</evidence>
<dbReference type="SUPFAM" id="SSF54001">
    <property type="entry name" value="Cysteine proteinases"/>
    <property type="match status" value="1"/>
</dbReference>
<dbReference type="EMBL" id="RBVV01000014">
    <property type="protein sequence ID" value="RNJ59626.1"/>
    <property type="molecule type" value="Genomic_DNA"/>
</dbReference>
<keyword evidence="2" id="KW-0012">Acyltransferase</keyword>
<dbReference type="InterPro" id="IPR053710">
    <property type="entry name" value="Arylamine_NAT_domain_sf"/>
</dbReference>
<evidence type="ECO:0000313" key="3">
    <source>
        <dbReference type="EMBL" id="RNJ59626.1"/>
    </source>
</evidence>
<dbReference type="RefSeq" id="XP_028497784.1">
    <property type="nucleotide sequence ID" value="XM_028636022.1"/>
</dbReference>
<keyword evidence="2 3" id="KW-0808">Transferase</keyword>
<dbReference type="InterPro" id="IPR038765">
    <property type="entry name" value="Papain-like_cys_pep_sf"/>
</dbReference>
<dbReference type="AlphaFoldDB" id="A0A3M9YIL4"/>
<dbReference type="InterPro" id="IPR001447">
    <property type="entry name" value="Arylamine_N-AcTrfase"/>
</dbReference>
<dbReference type="Gene3D" id="3.30.2140.20">
    <property type="match status" value="1"/>
</dbReference>
<evidence type="ECO:0000256" key="2">
    <source>
        <dbReference type="RuleBase" id="RU003452"/>
    </source>
</evidence>
<name>A0A3M9YIL4_9PEZI</name>
<dbReference type="PANTHER" id="PTHR11786">
    <property type="entry name" value="N-HYDROXYARYLAMINE O-ACETYLTRANSFERASE"/>
    <property type="match status" value="1"/>
</dbReference>
<sequence>MTAKSYSGEQLAQYAARISLTSPLESAQNPVARLTELVHHQLVHVPFETLALHYSPDRLISLDTAALFDKIVTRRRGGYCLENNTFFGHVLRSLGYSVYGVVCRITMATRGVHDGSWRSMSHMANVVTLNNIKYLVDVGYGADGPITPLALIPSHGVVQIGLPGQQLRLEQRTLPQHEDAGQKVWVYSQRRGGRRDETWQDVYHFPETEFLAADFDVLNFYNMSQSLWAKTVVVQRFERGGDGQIDKTLLLLRQVVQEGDGKGKEQHVIASLQGEDERIAAFDRLFGIMLSEQERQAIAGRPSEITERGAEVKD</sequence>
<reference evidence="3 4" key="1">
    <citation type="submission" date="2018-10" db="EMBL/GenBank/DDBJ databases">
        <title>Genome sequence of Verticillium nonalfalfae VnAa140.</title>
        <authorList>
            <person name="Stajich J.E."/>
            <person name="Kasson M.T."/>
        </authorList>
    </citation>
    <scope>NUCLEOTIDE SEQUENCE [LARGE SCALE GENOMIC DNA]</scope>
    <source>
        <strain evidence="3 4">VnAa140</strain>
    </source>
</reference>
<proteinExistence type="inferred from homology"/>
<dbReference type="PRINTS" id="PR01543">
    <property type="entry name" value="ANATRNSFRASE"/>
</dbReference>
<dbReference type="STRING" id="1051616.A0A3M9YIL4"/>